<keyword evidence="3 4" id="KW-0346">Stress response</keyword>
<dbReference type="Proteomes" id="UP000823618">
    <property type="component" value="Unassembled WGS sequence"/>
</dbReference>
<sequence>MEQETVENTVSGEVEQDAAVEETEEKEEKKEGLFKKRKKVDAKALETELEKKEAEVADLKDRYQRLMAEFENARKRTAKETTKMFDMGAKDVLEKLLPVVDNFERGLAAVAEEEKDSAFVQGIDAIYKQLMTVFGEIGVAPMDAVGKEFNADFHNAVMHVEDEELGENVVAEELQKGYMYKDQVLRYSMVKVAN</sequence>
<comment type="subcellular location">
    <subcellularLocation>
        <location evidence="3">Cytoplasm</location>
    </subcellularLocation>
</comment>
<dbReference type="Gene3D" id="2.30.22.10">
    <property type="entry name" value="Head domain of nucleotide exchange factor GrpE"/>
    <property type="match status" value="1"/>
</dbReference>
<evidence type="ECO:0000256" key="7">
    <source>
        <dbReference type="SAM" id="MobiDB-lite"/>
    </source>
</evidence>
<evidence type="ECO:0000313" key="8">
    <source>
        <dbReference type="EMBL" id="MBO8463319.1"/>
    </source>
</evidence>
<evidence type="ECO:0000256" key="1">
    <source>
        <dbReference type="ARBA" id="ARBA00009054"/>
    </source>
</evidence>
<dbReference type="NCBIfam" id="NF010738">
    <property type="entry name" value="PRK14140.1"/>
    <property type="match status" value="1"/>
</dbReference>
<dbReference type="InterPro" id="IPR000740">
    <property type="entry name" value="GrpE"/>
</dbReference>
<dbReference type="GO" id="GO:0042803">
    <property type="term" value="F:protein homodimerization activity"/>
    <property type="evidence" value="ECO:0007669"/>
    <property type="project" value="InterPro"/>
</dbReference>
<keyword evidence="3" id="KW-0963">Cytoplasm</keyword>
<dbReference type="HAMAP" id="MF_01151">
    <property type="entry name" value="GrpE"/>
    <property type="match status" value="1"/>
</dbReference>
<evidence type="ECO:0000256" key="2">
    <source>
        <dbReference type="ARBA" id="ARBA00023186"/>
    </source>
</evidence>
<dbReference type="PANTHER" id="PTHR21237:SF23">
    <property type="entry name" value="GRPE PROTEIN HOMOLOG, MITOCHONDRIAL"/>
    <property type="match status" value="1"/>
</dbReference>
<dbReference type="PRINTS" id="PR00773">
    <property type="entry name" value="GRPEPROTEIN"/>
</dbReference>
<dbReference type="InterPro" id="IPR013805">
    <property type="entry name" value="GrpE_CC"/>
</dbReference>
<dbReference type="GO" id="GO:0006457">
    <property type="term" value="P:protein folding"/>
    <property type="evidence" value="ECO:0007669"/>
    <property type="project" value="InterPro"/>
</dbReference>
<dbReference type="Gene3D" id="3.90.20.20">
    <property type="match status" value="1"/>
</dbReference>
<dbReference type="GO" id="GO:0000774">
    <property type="term" value="F:adenyl-nucleotide exchange factor activity"/>
    <property type="evidence" value="ECO:0007669"/>
    <property type="project" value="InterPro"/>
</dbReference>
<proteinExistence type="inferred from homology"/>
<reference evidence="8" key="2">
    <citation type="journal article" date="2021" name="PeerJ">
        <title>Extensive microbial diversity within the chicken gut microbiome revealed by metagenomics and culture.</title>
        <authorList>
            <person name="Gilroy R."/>
            <person name="Ravi A."/>
            <person name="Getino M."/>
            <person name="Pursley I."/>
            <person name="Horton D.L."/>
            <person name="Alikhan N.F."/>
            <person name="Baker D."/>
            <person name="Gharbi K."/>
            <person name="Hall N."/>
            <person name="Watson M."/>
            <person name="Adriaenssens E.M."/>
            <person name="Foster-Nyarko E."/>
            <person name="Jarju S."/>
            <person name="Secka A."/>
            <person name="Antonio M."/>
            <person name="Oren A."/>
            <person name="Chaudhuri R.R."/>
            <person name="La Ragione R."/>
            <person name="Hildebrand F."/>
            <person name="Pallen M.J."/>
        </authorList>
    </citation>
    <scope>NUCLEOTIDE SEQUENCE</scope>
    <source>
        <strain evidence="8">E3-2379</strain>
    </source>
</reference>
<dbReference type="GO" id="GO:0005737">
    <property type="term" value="C:cytoplasm"/>
    <property type="evidence" value="ECO:0007669"/>
    <property type="project" value="UniProtKB-SubCell"/>
</dbReference>
<protein>
    <recommendedName>
        <fullName evidence="3 4">Protein GrpE</fullName>
    </recommendedName>
    <alternativeName>
        <fullName evidence="3">HSP-70 cofactor</fullName>
    </alternativeName>
</protein>
<feature type="compositionally biased region" description="Polar residues" evidence="7">
    <location>
        <begin position="1"/>
        <end position="11"/>
    </location>
</feature>
<dbReference type="CDD" id="cd00446">
    <property type="entry name" value="GrpE"/>
    <property type="match status" value="1"/>
</dbReference>
<comment type="similarity">
    <text evidence="1 3 5">Belongs to the GrpE family.</text>
</comment>
<comment type="caution">
    <text evidence="8">The sequence shown here is derived from an EMBL/GenBank/DDBJ whole genome shotgun (WGS) entry which is preliminary data.</text>
</comment>
<gene>
    <name evidence="3 8" type="primary">grpE</name>
    <name evidence="8" type="ORF">IAC13_05240</name>
</gene>
<dbReference type="EMBL" id="JADIML010000145">
    <property type="protein sequence ID" value="MBO8463319.1"/>
    <property type="molecule type" value="Genomic_DNA"/>
</dbReference>
<evidence type="ECO:0000256" key="3">
    <source>
        <dbReference type="HAMAP-Rule" id="MF_01151"/>
    </source>
</evidence>
<dbReference type="GO" id="GO:0051087">
    <property type="term" value="F:protein-folding chaperone binding"/>
    <property type="evidence" value="ECO:0007669"/>
    <property type="project" value="InterPro"/>
</dbReference>
<evidence type="ECO:0000256" key="5">
    <source>
        <dbReference type="RuleBase" id="RU004478"/>
    </source>
</evidence>
<dbReference type="PANTHER" id="PTHR21237">
    <property type="entry name" value="GRPE PROTEIN"/>
    <property type="match status" value="1"/>
</dbReference>
<name>A0A9D9HZJ9_9FIRM</name>
<dbReference type="Pfam" id="PF01025">
    <property type="entry name" value="GrpE"/>
    <property type="match status" value="1"/>
</dbReference>
<accession>A0A9D9HZJ9</accession>
<dbReference type="InterPro" id="IPR009012">
    <property type="entry name" value="GrpE_head"/>
</dbReference>
<comment type="function">
    <text evidence="3 4">Participates actively in the response to hyperosmotic and heat shock by preventing the aggregation of stress-denatured proteins, in association with DnaK and GrpE. It is the nucleotide exchange factor for DnaK and may function as a thermosensor. Unfolded proteins bind initially to DnaJ; upon interaction with the DnaJ-bound protein, DnaK hydrolyzes its bound ATP, resulting in the formation of a stable complex. GrpE releases ADP from DnaK; ATP binding to DnaK triggers the release of the substrate protein, thus completing the reaction cycle. Several rounds of ATP-dependent interactions between DnaJ, DnaK and GrpE are required for fully efficient folding.</text>
</comment>
<dbReference type="AlphaFoldDB" id="A0A9D9HZJ9"/>
<evidence type="ECO:0000256" key="6">
    <source>
        <dbReference type="SAM" id="Coils"/>
    </source>
</evidence>
<dbReference type="SUPFAM" id="SSF58014">
    <property type="entry name" value="Coiled-coil domain of nucleotide exchange factor GrpE"/>
    <property type="match status" value="1"/>
</dbReference>
<keyword evidence="6" id="KW-0175">Coiled coil</keyword>
<comment type="subunit">
    <text evidence="3">Homodimer.</text>
</comment>
<evidence type="ECO:0000313" key="9">
    <source>
        <dbReference type="Proteomes" id="UP000823618"/>
    </source>
</evidence>
<evidence type="ECO:0000256" key="4">
    <source>
        <dbReference type="RuleBase" id="RU000639"/>
    </source>
</evidence>
<keyword evidence="2 3" id="KW-0143">Chaperone</keyword>
<feature type="region of interest" description="Disordered" evidence="7">
    <location>
        <begin position="1"/>
        <end position="32"/>
    </location>
</feature>
<organism evidence="8 9">
    <name type="scientific">Candidatus Scybalomonas excrementavium</name>
    <dbReference type="NCBI Taxonomy" id="2840943"/>
    <lineage>
        <taxon>Bacteria</taxon>
        <taxon>Bacillati</taxon>
        <taxon>Bacillota</taxon>
        <taxon>Clostridia</taxon>
        <taxon>Lachnospirales</taxon>
        <taxon>Lachnospiraceae</taxon>
        <taxon>Lachnospiraceae incertae sedis</taxon>
        <taxon>Candidatus Scybalomonas</taxon>
    </lineage>
</organism>
<feature type="compositionally biased region" description="Acidic residues" evidence="7">
    <location>
        <begin position="14"/>
        <end position="25"/>
    </location>
</feature>
<feature type="coiled-coil region" evidence="6">
    <location>
        <begin position="35"/>
        <end position="80"/>
    </location>
</feature>
<dbReference type="SUPFAM" id="SSF51064">
    <property type="entry name" value="Head domain of nucleotide exchange factor GrpE"/>
    <property type="match status" value="1"/>
</dbReference>
<dbReference type="PROSITE" id="PS01071">
    <property type="entry name" value="GRPE"/>
    <property type="match status" value="1"/>
</dbReference>
<reference evidence="8" key="1">
    <citation type="submission" date="2020-10" db="EMBL/GenBank/DDBJ databases">
        <authorList>
            <person name="Gilroy R."/>
        </authorList>
    </citation>
    <scope>NUCLEOTIDE SEQUENCE</scope>
    <source>
        <strain evidence="8">E3-2379</strain>
    </source>
</reference>
<dbReference type="GO" id="GO:0051082">
    <property type="term" value="F:unfolded protein binding"/>
    <property type="evidence" value="ECO:0007669"/>
    <property type="project" value="TreeGrafter"/>
</dbReference>